<evidence type="ECO:0000256" key="4">
    <source>
        <dbReference type="ARBA" id="ARBA00019622"/>
    </source>
</evidence>
<feature type="compositionally biased region" description="Low complexity" evidence="12">
    <location>
        <begin position="43"/>
        <end position="57"/>
    </location>
</feature>
<dbReference type="RefSeq" id="XP_070862164.1">
    <property type="nucleotide sequence ID" value="XM_071005258.1"/>
</dbReference>
<feature type="compositionally biased region" description="Low complexity" evidence="12">
    <location>
        <begin position="21"/>
        <end position="31"/>
    </location>
</feature>
<dbReference type="PANTHER" id="PTHR46567:SF1">
    <property type="entry name" value="MEDIATOR OF RNA POLYMERASE II TRANSCRIPTION SUBUNIT 12"/>
    <property type="match status" value="1"/>
</dbReference>
<organism evidence="14 15">
    <name type="scientific">Ceratocystis lukuohia</name>
    <dbReference type="NCBI Taxonomy" id="2019550"/>
    <lineage>
        <taxon>Eukaryota</taxon>
        <taxon>Fungi</taxon>
        <taxon>Dikarya</taxon>
        <taxon>Ascomycota</taxon>
        <taxon>Pezizomycotina</taxon>
        <taxon>Sordariomycetes</taxon>
        <taxon>Hypocreomycetidae</taxon>
        <taxon>Microascales</taxon>
        <taxon>Ceratocystidaceae</taxon>
        <taxon>Ceratocystis</taxon>
    </lineage>
</organism>
<evidence type="ECO:0000256" key="1">
    <source>
        <dbReference type="ARBA" id="ARBA00004123"/>
    </source>
</evidence>
<feature type="region of interest" description="Disordered" evidence="12">
    <location>
        <begin position="128"/>
        <end position="161"/>
    </location>
</feature>
<evidence type="ECO:0000256" key="11">
    <source>
        <dbReference type="ARBA" id="ARBA00032010"/>
    </source>
</evidence>
<evidence type="ECO:0000256" key="12">
    <source>
        <dbReference type="SAM" id="MobiDB-lite"/>
    </source>
</evidence>
<comment type="subcellular location">
    <subcellularLocation>
        <location evidence="1">Nucleus</location>
    </subcellularLocation>
</comment>
<comment type="similarity">
    <text evidence="2">Belongs to the Mediator complex subunit 12 family.</text>
</comment>
<sequence>MTSRTPMGVQQRLPQRAIGGSSSASASSSSSTLSHNPQHTLSQQQQQHQHQQQQQQQQHRHPQHQHQHHHHHQQQQQQQQQQRNLLSLSQKQHPQSPSRRDPQNHSQQQGSFDQDPSDLALAAQNRYGTLPRHGGSRLKTEVSSDSVVVKPPTEPATISTSMRVIPTSAASTVVPTAASPDGGASSVDSVMTDASTLNPTVAPVDDGPPPLPKRRSRLNRPIQTTQAPARQPAVQTSLKKDTRPRPWAPETPPEAPRFKSGWKPDPALRIDAGSTSIVRATNSGFADFFPWTGNHAEDQMSEQIIRSGYFDKPPSTHPETNTARPTVLPQIKQKTGLTALSTIFASVMAQRRATGQITSTSTFKPPPRVTLTDTKRELWLKDLASPASSLRKLSRTIPHGIRGKSLLEQCLNKKVPIDRAVWLAKCVGANEIRAFKRKGTSGSIVIGGEVKWIRDWTVFVEQFVESLVSSIDSPEWKAKPAYSIRFSTNLYSEGLLDRDHYVDWLVQSLENCPQPKLPIWLLISRIYWADLLKGRKNGKRLVVALLSHLTAIYNDPDGDVLSQLSTNLVVLIKSIILSNPDSFISPSTWFKHKDALYAYLPPSDPAYISALNIINSRNQWLLSSNTTTQSTGRQELVRLLDATMLTPPADVAIQRCWNLANDKPVLAQTLLEWGTSAHRPGFSKVYVAVRFLREGGRMGIDVTSAVLDFIDTIPITANHRKKALYILVSELVRSKDLCVSRYISWLITQGSLSQESQAHPDGPCMTRLLIELPLDSLDESLITSRANLLRRVNFSCKEEAEDIQNALKLAMQSIGMLRTGTLTQEDCPPQSHTSKTLKATKLAIPMRKSSRALQTAIGSAIAQAFEERFLLPDGSPPITVASFTSARILLEAGSDFSKLGVVLRVSTKSTDPEVLACCADTLNANIFCLAALGECRRIYDLLLEAGTSPHIDNTASKRTYFSAMACLATRIPGQEAVAEQFRQKLRMADRNTTIDACSPVSDSMATAINDRDYDLPEEIEKLLANGTVADPSTMDRIFQMIITGLESSWEKEEGDRRRSLALLLSRLRIFDPIRFDARMNEWLRKVMTRQTRPSLNKMFPLIISLGCVELLMVVRAALSEASSCPLPRTNNTFVQEVMQLASINPPSNDVLAPEESYRVHVQQQILLLKNPKELLMLIRAALEEYVSLGGRINLTSEFPLDRKGRWDAIIQQLQSLIIADSNLVSTYLGGKSQNWAMGNLINNLTTRLLLGTDTTQSDISYDDILQQANELTLPFCQLKLSVALTADDPIDENGGEAGLSQIELFTKAMENAIESRHVMWTNALPHHNEDIAQQLKARAQAKFLEVIPSPRNPDDLIRTPEQIQMAETLLSIVDSLSRGRTMRGASQLSANITERLNDLWELLMMEKVPEMAQVRQQILTSWLPAMLKFLLLHASPTDTSTGPSSVPTPTATSSSRLQPSGSSGAQNVRPRLVMILCGILLELDEVSQNEANLAATPEQKVFDVALMLIDGLCDEVRMHCSRTILASLESPGLVNSNRTSDARVRYLFSQANDMPTDSILLGHRDKSLLGPGGRSVALKHAMGQMQTPVLMQTDKLVPFVLRRWEVLSEPTPTVGENDTSISLTLFDAIKLQ</sequence>
<name>A0ABR4MRT4_9PEZI</name>
<evidence type="ECO:0000256" key="8">
    <source>
        <dbReference type="ARBA" id="ARBA00023163"/>
    </source>
</evidence>
<evidence type="ECO:0000256" key="6">
    <source>
        <dbReference type="ARBA" id="ARBA00023015"/>
    </source>
</evidence>
<feature type="domain" description="Mediator complex subunit Med12" evidence="13">
    <location>
        <begin position="362"/>
        <end position="425"/>
    </location>
</feature>
<evidence type="ECO:0000256" key="2">
    <source>
        <dbReference type="ARBA" id="ARBA00010289"/>
    </source>
</evidence>
<comment type="caution">
    <text evidence="14">The sequence shown here is derived from an EMBL/GenBank/DDBJ whole genome shotgun (WGS) entry which is preliminary data.</text>
</comment>
<feature type="compositionally biased region" description="Polar residues" evidence="12">
    <location>
        <begin position="104"/>
        <end position="114"/>
    </location>
</feature>
<keyword evidence="15" id="KW-1185">Reference proteome</keyword>
<keyword evidence="8" id="KW-0804">Transcription</keyword>
<comment type="subunit">
    <text evidence="3">Component of the SRB8-11 complex, which itself associates with the Mediator complex.</text>
</comment>
<feature type="compositionally biased region" description="Basic residues" evidence="12">
    <location>
        <begin position="58"/>
        <end position="73"/>
    </location>
</feature>
<evidence type="ECO:0000256" key="9">
    <source>
        <dbReference type="ARBA" id="ARBA00023242"/>
    </source>
</evidence>
<keyword evidence="6" id="KW-0805">Transcription regulation</keyword>
<gene>
    <name evidence="14" type="ORF">HOO65_010342</name>
</gene>
<evidence type="ECO:0000256" key="7">
    <source>
        <dbReference type="ARBA" id="ARBA00023159"/>
    </source>
</evidence>
<dbReference type="Pfam" id="PF25326">
    <property type="entry name" value="ARM_SRB8"/>
    <property type="match status" value="1"/>
</dbReference>
<evidence type="ECO:0000256" key="5">
    <source>
        <dbReference type="ARBA" id="ARBA00022491"/>
    </source>
</evidence>
<dbReference type="Proteomes" id="UP001610728">
    <property type="component" value="Unassembled WGS sequence"/>
</dbReference>
<feature type="compositionally biased region" description="Low complexity" evidence="12">
    <location>
        <begin position="1438"/>
        <end position="1463"/>
    </location>
</feature>
<reference evidence="14 15" key="1">
    <citation type="submission" date="2020-05" db="EMBL/GenBank/DDBJ databases">
        <title>Ceratocystis lukuohia genome.</title>
        <authorList>
            <person name="Harrington T.C."/>
            <person name="Kim K."/>
            <person name="Mayers C.G."/>
        </authorList>
    </citation>
    <scope>NUCLEOTIDE SEQUENCE [LARGE SCALE GENOMIC DNA]</scope>
    <source>
        <strain evidence="14 15">C4212</strain>
    </source>
</reference>
<dbReference type="InterPro" id="IPR057344">
    <property type="entry name" value="ARM_SRB8"/>
</dbReference>
<evidence type="ECO:0000313" key="15">
    <source>
        <dbReference type="Proteomes" id="UP001610728"/>
    </source>
</evidence>
<keyword evidence="7" id="KW-0010">Activator</keyword>
<dbReference type="Pfam" id="PF09497">
    <property type="entry name" value="Med12"/>
    <property type="match status" value="1"/>
</dbReference>
<feature type="region of interest" description="Disordered" evidence="12">
    <location>
        <begin position="1"/>
        <end position="115"/>
    </location>
</feature>
<dbReference type="InterPro" id="IPR019035">
    <property type="entry name" value="Mediator_Med12"/>
</dbReference>
<feature type="compositionally biased region" description="Polar residues" evidence="12">
    <location>
        <begin position="32"/>
        <end position="42"/>
    </location>
</feature>
<dbReference type="SMART" id="SM01281">
    <property type="entry name" value="Med12"/>
    <property type="match status" value="1"/>
</dbReference>
<evidence type="ECO:0000256" key="3">
    <source>
        <dbReference type="ARBA" id="ARBA00011629"/>
    </source>
</evidence>
<dbReference type="PANTHER" id="PTHR46567">
    <property type="entry name" value="MEDIATOR OF RNA POLYMERASE II TRANSCRIPTION SUBUNIT 12"/>
    <property type="match status" value="1"/>
</dbReference>
<dbReference type="GeneID" id="98114588"/>
<feature type="compositionally biased region" description="Pro residues" evidence="12">
    <location>
        <begin position="246"/>
        <end position="255"/>
    </location>
</feature>
<feature type="compositionally biased region" description="Polar residues" evidence="12">
    <location>
        <begin position="83"/>
        <end position="97"/>
    </location>
</feature>
<feature type="region of interest" description="Disordered" evidence="12">
    <location>
        <begin position="197"/>
        <end position="265"/>
    </location>
</feature>
<accession>A0ABR4MRT4</accession>
<protein>
    <recommendedName>
        <fullName evidence="4">Mediator of RNA polymerase II transcription subunit 12</fullName>
    </recommendedName>
    <alternativeName>
        <fullName evidence="11">Mediator complex subunit 12</fullName>
    </alternativeName>
</protein>
<keyword evidence="5" id="KW-0678">Repressor</keyword>
<feature type="region of interest" description="Disordered" evidence="12">
    <location>
        <begin position="1438"/>
        <end position="1465"/>
    </location>
</feature>
<keyword evidence="9" id="KW-0539">Nucleus</keyword>
<dbReference type="EMBL" id="JABSNW010000001">
    <property type="protein sequence ID" value="KAL2890984.1"/>
    <property type="molecule type" value="Genomic_DNA"/>
</dbReference>
<comment type="function">
    <text evidence="10">Component of the SRB8-11 complex. The SRB8-11 complex is a regulatory module of the Mediator complex which is itself involved in regulation of basal and activated RNA polymerase II-dependent transcription. The SRB8-11 complex may be involved in the transcriptional repression of a subset of genes regulated by Mediator. It may inhibit the association of the Mediator complex with RNA polymerase II to form the holoenzyme complex.</text>
</comment>
<evidence type="ECO:0000256" key="10">
    <source>
        <dbReference type="ARBA" id="ARBA00025661"/>
    </source>
</evidence>
<evidence type="ECO:0000259" key="13">
    <source>
        <dbReference type="SMART" id="SM01281"/>
    </source>
</evidence>
<evidence type="ECO:0000313" key="14">
    <source>
        <dbReference type="EMBL" id="KAL2890984.1"/>
    </source>
</evidence>
<proteinExistence type="inferred from homology"/>
<feature type="compositionally biased region" description="Polar residues" evidence="12">
    <location>
        <begin position="221"/>
        <end position="237"/>
    </location>
</feature>